<dbReference type="SUPFAM" id="SSF48452">
    <property type="entry name" value="TPR-like"/>
    <property type="match status" value="1"/>
</dbReference>
<dbReference type="EMBL" id="JAMBEP010000003">
    <property type="protein sequence ID" value="MCL1635766.1"/>
    <property type="molecule type" value="Genomic_DNA"/>
</dbReference>
<organism evidence="2 3">
    <name type="scientific">Luteimonas galliterrae</name>
    <dbReference type="NCBI Taxonomy" id="2940486"/>
    <lineage>
        <taxon>Bacteria</taxon>
        <taxon>Pseudomonadati</taxon>
        <taxon>Pseudomonadota</taxon>
        <taxon>Gammaproteobacteria</taxon>
        <taxon>Lysobacterales</taxon>
        <taxon>Lysobacteraceae</taxon>
        <taxon>Luteimonas</taxon>
    </lineage>
</organism>
<name>A0ABT0MLL5_9GAMM</name>
<keyword evidence="1" id="KW-0732">Signal</keyword>
<protein>
    <recommendedName>
        <fullName evidence="4">Tetratricopeptide repeat protein</fullName>
    </recommendedName>
</protein>
<dbReference type="PANTHER" id="PTHR45588">
    <property type="entry name" value="TPR DOMAIN-CONTAINING PROTEIN"/>
    <property type="match status" value="1"/>
</dbReference>
<reference evidence="2 3" key="1">
    <citation type="submission" date="2022-05" db="EMBL/GenBank/DDBJ databases">
        <title>Luteimonas sp. SX5, whole genome shotgun sequencing project.</title>
        <authorList>
            <person name="Zhao G."/>
            <person name="Shen L."/>
        </authorList>
    </citation>
    <scope>NUCLEOTIDE SEQUENCE [LARGE SCALE GENOMIC DNA]</scope>
    <source>
        <strain evidence="2 3">SX5</strain>
    </source>
</reference>
<sequence>MARVLLALLTVLALATCQAPESRKTAAAAEPPPLFDNFGDLHRDIGTKVPEAQRYFDQGLRLAYGFNHEAAGRAFAEAARLDPDCAMCLWGQALVLGPNINMPMPPEAAQPAARLAAEAHLLADAARNPADRALIEALAKRYSDSPQADRKTLDKTYADAMADVVRRFPEDDDAATLYAESLMDLSPWVYWDAAGKPTGQTKTLVAELERVLKRNPKHIGAMHYYIHAVEASRTPQRAEPYADALAELAPGSGHLVHMPAHIYIRTGRYHDATLTNFSATTADAAFLAVCGGTNGMYPLGYVPHNWHFATMTASLHGSRELALNAAAQTARRADMKQLESLSFMQQFLVTPLLTQVRFGQWKEILAQASPPADLPYPRGIWHFARGMAYVRGGEKQRAQEELDALQKIAADPAMKDVLLGANNHADAVLAVAAPLLQGELAMLKGQRKTGVARLRDAAKAEDALAYNEPADWPLPVRPYLGAALLDAGRAGEARAVYQQDLVTYPKNGWSLYGLAKAQRKLGDVKSAKQNERRYKDAWQWADTPLTASRL</sequence>
<dbReference type="Gene3D" id="1.25.40.10">
    <property type="entry name" value="Tetratricopeptide repeat domain"/>
    <property type="match status" value="2"/>
</dbReference>
<comment type="caution">
    <text evidence="2">The sequence shown here is derived from an EMBL/GenBank/DDBJ whole genome shotgun (WGS) entry which is preliminary data.</text>
</comment>
<accession>A0ABT0MLL5</accession>
<evidence type="ECO:0008006" key="4">
    <source>
        <dbReference type="Google" id="ProtNLM"/>
    </source>
</evidence>
<dbReference type="PANTHER" id="PTHR45588:SF1">
    <property type="entry name" value="WW DOMAIN-CONTAINING PROTEIN"/>
    <property type="match status" value="1"/>
</dbReference>
<evidence type="ECO:0000256" key="1">
    <source>
        <dbReference type="SAM" id="SignalP"/>
    </source>
</evidence>
<keyword evidence="3" id="KW-1185">Reference proteome</keyword>
<feature type="signal peptide" evidence="1">
    <location>
        <begin position="1"/>
        <end position="19"/>
    </location>
</feature>
<gene>
    <name evidence="2" type="ORF">M2650_14140</name>
</gene>
<dbReference type="InterPro" id="IPR011990">
    <property type="entry name" value="TPR-like_helical_dom_sf"/>
</dbReference>
<dbReference type="RefSeq" id="WP_249475596.1">
    <property type="nucleotide sequence ID" value="NZ_JAMBEP010000003.1"/>
</dbReference>
<proteinExistence type="predicted"/>
<feature type="chain" id="PRO_5046152702" description="Tetratricopeptide repeat protein" evidence="1">
    <location>
        <begin position="20"/>
        <end position="550"/>
    </location>
</feature>
<evidence type="ECO:0000313" key="2">
    <source>
        <dbReference type="EMBL" id="MCL1635766.1"/>
    </source>
</evidence>
<dbReference type="Proteomes" id="UP001431217">
    <property type="component" value="Unassembled WGS sequence"/>
</dbReference>
<evidence type="ECO:0000313" key="3">
    <source>
        <dbReference type="Proteomes" id="UP001431217"/>
    </source>
</evidence>